<proteinExistence type="predicted"/>
<evidence type="ECO:0000313" key="2">
    <source>
        <dbReference type="EMBL" id="CAF4372540.1"/>
    </source>
</evidence>
<dbReference type="InterPro" id="IPR005049">
    <property type="entry name" value="STL-like"/>
</dbReference>
<dbReference type="AlphaFoldDB" id="A0A815UC40"/>
<gene>
    <name evidence="1" type="ORF">GPM918_LOCUS37154</name>
    <name evidence="2" type="ORF">SRO942_LOCUS37914</name>
</gene>
<accession>A0A815UC40</accession>
<dbReference type="OrthoDB" id="10049184at2759"/>
<dbReference type="PANTHER" id="PTHR31362">
    <property type="entry name" value="GLYCOSYLTRANSFERASE STELLO1-RELATED"/>
    <property type="match status" value="1"/>
</dbReference>
<dbReference type="Proteomes" id="UP000663829">
    <property type="component" value="Unassembled WGS sequence"/>
</dbReference>
<dbReference type="PANTHER" id="PTHR31362:SF0">
    <property type="entry name" value="EXOSTOSIN DOMAIN-CONTAINING PROTEIN-RELATED"/>
    <property type="match status" value="1"/>
</dbReference>
<dbReference type="EMBL" id="CAJOBC010088752">
    <property type="protein sequence ID" value="CAF4372540.1"/>
    <property type="molecule type" value="Genomic_DNA"/>
</dbReference>
<name>A0A815UC40_9BILA</name>
<dbReference type="EMBL" id="CAJNOQ010023211">
    <property type="protein sequence ID" value="CAF1511970.1"/>
    <property type="molecule type" value="Genomic_DNA"/>
</dbReference>
<comment type="caution">
    <text evidence="1">The sequence shown here is derived from an EMBL/GenBank/DDBJ whole genome shotgun (WGS) entry which is preliminary data.</text>
</comment>
<dbReference type="Proteomes" id="UP000681722">
    <property type="component" value="Unassembled WGS sequence"/>
</dbReference>
<organism evidence="1 3">
    <name type="scientific">Didymodactylos carnosus</name>
    <dbReference type="NCBI Taxonomy" id="1234261"/>
    <lineage>
        <taxon>Eukaryota</taxon>
        <taxon>Metazoa</taxon>
        <taxon>Spiralia</taxon>
        <taxon>Gnathifera</taxon>
        <taxon>Rotifera</taxon>
        <taxon>Eurotatoria</taxon>
        <taxon>Bdelloidea</taxon>
        <taxon>Philodinida</taxon>
        <taxon>Philodinidae</taxon>
        <taxon>Didymodactylos</taxon>
    </lineage>
</organism>
<evidence type="ECO:0000313" key="3">
    <source>
        <dbReference type="Proteomes" id="UP000663829"/>
    </source>
</evidence>
<sequence length="207" mass="24148">MDDEQQMYHQSGKLVRFLDSWKSSGENLFERISQLTSAMAKASYWNALEVDIIQAWLDALQYIQYKPPSLVKEKKSHTQQLRRTAVCATGLMECLDEGWTATFPELKKRLAGDMDVFMFLSSTSKSSHEMQQALRQQATVQVFYEDRNLDPKFMQTCSSDFKLRSDLTINSFLQQIWAILKCHDLVIEYLKKMNVEYQLLVRARADH</sequence>
<dbReference type="Pfam" id="PF03385">
    <property type="entry name" value="STELLO"/>
    <property type="match status" value="1"/>
</dbReference>
<evidence type="ECO:0000313" key="1">
    <source>
        <dbReference type="EMBL" id="CAF1511970.1"/>
    </source>
</evidence>
<keyword evidence="3" id="KW-1185">Reference proteome</keyword>
<feature type="non-terminal residue" evidence="1">
    <location>
        <position position="1"/>
    </location>
</feature>
<protein>
    <submittedName>
        <fullName evidence="1">Uncharacterized protein</fullName>
    </submittedName>
</protein>
<reference evidence="1" key="1">
    <citation type="submission" date="2021-02" db="EMBL/GenBank/DDBJ databases">
        <authorList>
            <person name="Nowell W R."/>
        </authorList>
    </citation>
    <scope>NUCLEOTIDE SEQUENCE</scope>
</reference>